<evidence type="ECO:0000256" key="7">
    <source>
        <dbReference type="ARBA" id="ARBA00023002"/>
    </source>
</evidence>
<evidence type="ECO:0000256" key="2">
    <source>
        <dbReference type="ARBA" id="ARBA00004586"/>
    </source>
</evidence>
<gene>
    <name evidence="11" type="primary">CYP4V2_17</name>
    <name evidence="11" type="ORF">TNIN_258411</name>
</gene>
<dbReference type="GO" id="GO:0005506">
    <property type="term" value="F:iron ion binding"/>
    <property type="evidence" value="ECO:0007669"/>
    <property type="project" value="InterPro"/>
</dbReference>
<keyword evidence="8" id="KW-0408">Iron</keyword>
<evidence type="ECO:0000313" key="11">
    <source>
        <dbReference type="EMBL" id="GFY42648.1"/>
    </source>
</evidence>
<evidence type="ECO:0000313" key="12">
    <source>
        <dbReference type="Proteomes" id="UP000886998"/>
    </source>
</evidence>
<dbReference type="GO" id="GO:0020037">
    <property type="term" value="F:heme binding"/>
    <property type="evidence" value="ECO:0007669"/>
    <property type="project" value="InterPro"/>
</dbReference>
<comment type="caution">
    <text evidence="11">The sequence shown here is derived from an EMBL/GenBank/DDBJ whole genome shotgun (WGS) entry which is preliminary data.</text>
</comment>
<keyword evidence="4" id="KW-0349">Heme</keyword>
<name>A0A8X7BTI3_9ARAC</name>
<evidence type="ECO:0000256" key="6">
    <source>
        <dbReference type="ARBA" id="ARBA00022824"/>
    </source>
</evidence>
<dbReference type="GO" id="GO:0016705">
    <property type="term" value="F:oxidoreductase activity, acting on paired donors, with incorporation or reduction of molecular oxygen"/>
    <property type="evidence" value="ECO:0007669"/>
    <property type="project" value="InterPro"/>
</dbReference>
<keyword evidence="9" id="KW-0503">Monooxygenase</keyword>
<dbReference type="InterPro" id="IPR001128">
    <property type="entry name" value="Cyt_P450"/>
</dbReference>
<comment type="similarity">
    <text evidence="3">Belongs to the cytochrome P450 family.</text>
</comment>
<dbReference type="EMBL" id="BMAV01003208">
    <property type="protein sequence ID" value="GFY42648.1"/>
    <property type="molecule type" value="Genomic_DNA"/>
</dbReference>
<evidence type="ECO:0000256" key="8">
    <source>
        <dbReference type="ARBA" id="ARBA00023004"/>
    </source>
</evidence>
<dbReference type="PANTHER" id="PTHR24291">
    <property type="entry name" value="CYTOCHROME P450 FAMILY 4"/>
    <property type="match status" value="1"/>
</dbReference>
<dbReference type="Gene3D" id="1.10.630.10">
    <property type="entry name" value="Cytochrome P450"/>
    <property type="match status" value="1"/>
</dbReference>
<organism evidence="11 12">
    <name type="scientific">Trichonephila inaurata madagascariensis</name>
    <dbReference type="NCBI Taxonomy" id="2747483"/>
    <lineage>
        <taxon>Eukaryota</taxon>
        <taxon>Metazoa</taxon>
        <taxon>Ecdysozoa</taxon>
        <taxon>Arthropoda</taxon>
        <taxon>Chelicerata</taxon>
        <taxon>Arachnida</taxon>
        <taxon>Araneae</taxon>
        <taxon>Araneomorphae</taxon>
        <taxon>Entelegynae</taxon>
        <taxon>Araneoidea</taxon>
        <taxon>Nephilidae</taxon>
        <taxon>Trichonephila</taxon>
        <taxon>Trichonephila inaurata</taxon>
    </lineage>
</organism>
<evidence type="ECO:0000256" key="1">
    <source>
        <dbReference type="ARBA" id="ARBA00001971"/>
    </source>
</evidence>
<dbReference type="GO" id="GO:0005789">
    <property type="term" value="C:endoplasmic reticulum membrane"/>
    <property type="evidence" value="ECO:0007669"/>
    <property type="project" value="UniProtKB-SubCell"/>
</dbReference>
<sequence>MLKIILKREKSAEKWKARRKLLTPCFHADILRGYLPVFNECSQKLVEHLRQETKKDFTDIANPVTLTTMEVIVETMFGAKIESLHSNFKKYITALKRFHVEFLSSKKTGAEASFVSSTNVLSRKRHTTSPKIQLLNPSTVEIACD</sequence>
<protein>
    <submittedName>
        <fullName evidence="11">Cytochrome P450 4V2</fullName>
    </submittedName>
</protein>
<dbReference type="SUPFAM" id="SSF48264">
    <property type="entry name" value="Cytochrome P450"/>
    <property type="match status" value="1"/>
</dbReference>
<evidence type="ECO:0000256" key="4">
    <source>
        <dbReference type="ARBA" id="ARBA00022617"/>
    </source>
</evidence>
<dbReference type="InterPro" id="IPR036396">
    <property type="entry name" value="Cyt_P450_sf"/>
</dbReference>
<keyword evidence="12" id="KW-1185">Reference proteome</keyword>
<dbReference type="PRINTS" id="PR00464">
    <property type="entry name" value="EP450II"/>
</dbReference>
<dbReference type="PANTHER" id="PTHR24291:SF189">
    <property type="entry name" value="CYTOCHROME P450 4C3-RELATED"/>
    <property type="match status" value="1"/>
</dbReference>
<evidence type="ECO:0000256" key="9">
    <source>
        <dbReference type="ARBA" id="ARBA00023033"/>
    </source>
</evidence>
<comment type="cofactor">
    <cofactor evidence="1">
        <name>heme</name>
        <dbReference type="ChEBI" id="CHEBI:30413"/>
    </cofactor>
</comment>
<dbReference type="InterPro" id="IPR050196">
    <property type="entry name" value="Cytochrome_P450_Monoox"/>
</dbReference>
<evidence type="ECO:0000256" key="5">
    <source>
        <dbReference type="ARBA" id="ARBA00022723"/>
    </source>
</evidence>
<evidence type="ECO:0000256" key="10">
    <source>
        <dbReference type="ARBA" id="ARBA00023136"/>
    </source>
</evidence>
<keyword evidence="6" id="KW-0256">Endoplasmic reticulum</keyword>
<dbReference type="OrthoDB" id="6434159at2759"/>
<dbReference type="Proteomes" id="UP000886998">
    <property type="component" value="Unassembled WGS sequence"/>
</dbReference>
<accession>A0A8X7BTI3</accession>
<comment type="subcellular location">
    <subcellularLocation>
        <location evidence="2">Endoplasmic reticulum membrane</location>
    </subcellularLocation>
</comment>
<dbReference type="AlphaFoldDB" id="A0A8X7BTI3"/>
<dbReference type="InterPro" id="IPR002402">
    <property type="entry name" value="Cyt_P450_E_grp-II"/>
</dbReference>
<proteinExistence type="inferred from homology"/>
<keyword evidence="7" id="KW-0560">Oxidoreductase</keyword>
<reference evidence="11" key="1">
    <citation type="submission" date="2020-08" db="EMBL/GenBank/DDBJ databases">
        <title>Multicomponent nature underlies the extraordinary mechanical properties of spider dragline silk.</title>
        <authorList>
            <person name="Kono N."/>
            <person name="Nakamura H."/>
            <person name="Mori M."/>
            <person name="Yoshida Y."/>
            <person name="Ohtoshi R."/>
            <person name="Malay A.D."/>
            <person name="Moran D.A.P."/>
            <person name="Tomita M."/>
            <person name="Numata K."/>
            <person name="Arakawa K."/>
        </authorList>
    </citation>
    <scope>NUCLEOTIDE SEQUENCE</scope>
</reference>
<keyword evidence="10" id="KW-0472">Membrane</keyword>
<dbReference type="GO" id="GO:0004497">
    <property type="term" value="F:monooxygenase activity"/>
    <property type="evidence" value="ECO:0007669"/>
    <property type="project" value="UniProtKB-KW"/>
</dbReference>
<keyword evidence="5" id="KW-0479">Metal-binding</keyword>
<dbReference type="Pfam" id="PF00067">
    <property type="entry name" value="p450"/>
    <property type="match status" value="1"/>
</dbReference>
<evidence type="ECO:0000256" key="3">
    <source>
        <dbReference type="ARBA" id="ARBA00010617"/>
    </source>
</evidence>